<reference evidence="10 11" key="1">
    <citation type="submission" date="2016-10" db="EMBL/GenBank/DDBJ databases">
        <title>Complete Genome Sequence of Peptococcaceae strain DCMF.</title>
        <authorList>
            <person name="Edwards R.J."/>
            <person name="Holland S.I."/>
            <person name="Deshpande N.P."/>
            <person name="Wong Y.K."/>
            <person name="Ertan H."/>
            <person name="Manefield M."/>
            <person name="Russell T.L."/>
            <person name="Lee M.J."/>
        </authorList>
    </citation>
    <scope>NUCLEOTIDE SEQUENCE [LARGE SCALE GENOMIC DNA]</scope>
    <source>
        <strain evidence="10 11">DCMF</strain>
    </source>
</reference>
<dbReference type="InterPro" id="IPR013984">
    <property type="entry name" value="Ald_Fedxn_OxRdtase_dom2"/>
</dbReference>
<dbReference type="SUPFAM" id="SSF56228">
    <property type="entry name" value="Aldehyde ferredoxin oxidoreductase, N-terminal domain"/>
    <property type="match status" value="1"/>
</dbReference>
<dbReference type="EMBL" id="CP017634">
    <property type="protein sequence ID" value="ATW27051.1"/>
    <property type="molecule type" value="Genomic_DNA"/>
</dbReference>
<evidence type="ECO:0000256" key="6">
    <source>
        <dbReference type="ARBA" id="ARBA00023004"/>
    </source>
</evidence>
<dbReference type="InterPro" id="IPR013985">
    <property type="entry name" value="Ald_Fedxn_OxRdtase_dom3"/>
</dbReference>
<evidence type="ECO:0000256" key="8">
    <source>
        <dbReference type="ARBA" id="ARBA00049934"/>
    </source>
</evidence>
<comment type="cofactor">
    <cofactor evidence="8">
        <name>tungstopterin</name>
        <dbReference type="ChEBI" id="CHEBI:30402"/>
    </cofactor>
</comment>
<dbReference type="AlphaFoldDB" id="A0A3G1KX85"/>
<dbReference type="GO" id="GO:0009055">
    <property type="term" value="F:electron transfer activity"/>
    <property type="evidence" value="ECO:0007669"/>
    <property type="project" value="InterPro"/>
</dbReference>
<protein>
    <recommendedName>
        <fullName evidence="9">Aldehyde ferredoxin oxidoreductase N-terminal domain-containing protein</fullName>
    </recommendedName>
</protein>
<dbReference type="GO" id="GO:0016625">
    <property type="term" value="F:oxidoreductase activity, acting on the aldehyde or oxo group of donors, iron-sulfur protein as acceptor"/>
    <property type="evidence" value="ECO:0007669"/>
    <property type="project" value="InterPro"/>
</dbReference>
<dbReference type="GO" id="GO:0051539">
    <property type="term" value="F:4 iron, 4 sulfur cluster binding"/>
    <property type="evidence" value="ECO:0007669"/>
    <property type="project" value="UniProtKB-KW"/>
</dbReference>
<evidence type="ECO:0000256" key="5">
    <source>
        <dbReference type="ARBA" id="ARBA00023002"/>
    </source>
</evidence>
<dbReference type="Gene3D" id="1.10.569.10">
    <property type="entry name" value="Aldehyde Ferredoxin Oxidoreductase Protein, subunit A, domain 2"/>
    <property type="match status" value="1"/>
</dbReference>
<dbReference type="InterPro" id="IPR036503">
    <property type="entry name" value="Ald_Fedxn_OxRdtase_N_sf"/>
</dbReference>
<dbReference type="InterPro" id="IPR036021">
    <property type="entry name" value="Tungsten_al_ferr_oxy-like_C"/>
</dbReference>
<dbReference type="GO" id="GO:0046872">
    <property type="term" value="F:metal ion binding"/>
    <property type="evidence" value="ECO:0007669"/>
    <property type="project" value="UniProtKB-KW"/>
</dbReference>
<organism evidence="10 11">
    <name type="scientific">Formimonas warabiya</name>
    <dbReference type="NCBI Taxonomy" id="1761012"/>
    <lineage>
        <taxon>Bacteria</taxon>
        <taxon>Bacillati</taxon>
        <taxon>Bacillota</taxon>
        <taxon>Clostridia</taxon>
        <taxon>Eubacteriales</taxon>
        <taxon>Peptococcaceae</taxon>
        <taxon>Candidatus Formimonas</taxon>
    </lineage>
</organism>
<evidence type="ECO:0000313" key="11">
    <source>
        <dbReference type="Proteomes" id="UP000323521"/>
    </source>
</evidence>
<dbReference type="Gene3D" id="1.10.599.10">
    <property type="entry name" value="Aldehyde Ferredoxin Oxidoreductase Protein, subunit A, domain 3"/>
    <property type="match status" value="1"/>
</dbReference>
<feature type="domain" description="Aldehyde ferredoxin oxidoreductase N-terminal" evidence="9">
    <location>
        <begin position="5"/>
        <end position="207"/>
    </location>
</feature>
<dbReference type="InterPro" id="IPR013983">
    <property type="entry name" value="Ald_Fedxn_OxRdtase_N"/>
</dbReference>
<dbReference type="OrthoDB" id="9763894at2"/>
<keyword evidence="6" id="KW-0408">Iron</keyword>
<evidence type="ECO:0000259" key="9">
    <source>
        <dbReference type="SMART" id="SM00790"/>
    </source>
</evidence>
<dbReference type="RefSeq" id="WP_148136386.1">
    <property type="nucleotide sequence ID" value="NZ_CP017634.1"/>
</dbReference>
<dbReference type="PANTHER" id="PTHR30038:SF0">
    <property type="entry name" value="TUNGSTEN-CONTAINING ALDEHYDE FERREDOXIN OXIDOREDUCTASE"/>
    <property type="match status" value="1"/>
</dbReference>
<evidence type="ECO:0000256" key="2">
    <source>
        <dbReference type="ARBA" id="ARBA00011032"/>
    </source>
</evidence>
<name>A0A3G1KX85_FORW1</name>
<dbReference type="InterPro" id="IPR001203">
    <property type="entry name" value="OxRdtase_Ald_Fedxn_C"/>
</dbReference>
<dbReference type="InterPro" id="IPR051919">
    <property type="entry name" value="W-dependent_AOR"/>
</dbReference>
<evidence type="ECO:0000256" key="4">
    <source>
        <dbReference type="ARBA" id="ARBA00022723"/>
    </source>
</evidence>
<gene>
    <name evidence="10" type="ORF">DCMF_21845</name>
</gene>
<keyword evidence="7" id="KW-0411">Iron-sulfur</keyword>
<evidence type="ECO:0000256" key="1">
    <source>
        <dbReference type="ARBA" id="ARBA00001966"/>
    </source>
</evidence>
<dbReference type="Gene3D" id="3.60.9.10">
    <property type="entry name" value="Aldehyde ferredoxin oxidoreductase, N-terminal domain"/>
    <property type="match status" value="1"/>
</dbReference>
<keyword evidence="3" id="KW-0004">4Fe-4S</keyword>
<dbReference type="Proteomes" id="UP000323521">
    <property type="component" value="Chromosome"/>
</dbReference>
<sequence>MAWGYWLKLLVVDLSAKSVWVENLSEQFCRDYLGGAGFGTKLLFDQVKPGTDPLSDENILIFATGPYQGTTVPGSGKWAVVSKSPLTKTFAVATAGAEWGNRFKKTGYDAVCIKGSSDRPVYLSIGDDKVTIQDASHIWGLDAVAATQKLKAQMPEHTSVAAIGPAGENLVSIAAIVADEHSIAGRCGMGAVMGSKKLKAIAVKGNQEIPVFKPQKLKELSRNTFKMLSNNARETFQKHGTAILVSSCEAVGDLPIKNWQEEVWTEKAGKIGAPVYTQKLNAKSWPCWSCPIGCHRKISFTTRKGVPFEGAGPEYETLGMLGSCCLVDDLEAICLANDICTRLGMDTISAGSFVAFAMECFEKGCLTEQDIGYKLDWGNPEALIRLVTEIGQNTGFGAIFSGGILPAAEKVGKDSRQYAIQVKGLDLPAHDPRSYFSLAVNYATGTRGGCHLRGFPHIGESGMTVPEIGITKAPERFSMEGQAYLTIVFQDLAAVLDSLVCCLFMQCCGMDLTITNDILNAITGWELSPEELMEIGERISNLQRVINVGDGYDRRSDQLPKRMFEPALKGFRANKAPFNLESTLDEYYKLRGWDESGIPTEHKKEALKLV</sequence>
<dbReference type="Pfam" id="PF01314">
    <property type="entry name" value="AFOR_C"/>
    <property type="match status" value="1"/>
</dbReference>
<comment type="cofactor">
    <cofactor evidence="1">
        <name>[4Fe-4S] cluster</name>
        <dbReference type="ChEBI" id="CHEBI:49883"/>
    </cofactor>
</comment>
<keyword evidence="4" id="KW-0479">Metal-binding</keyword>
<dbReference type="KEGG" id="fwa:DCMF_21845"/>
<dbReference type="PANTHER" id="PTHR30038">
    <property type="entry name" value="ALDEHYDE FERREDOXIN OXIDOREDUCTASE"/>
    <property type="match status" value="1"/>
</dbReference>
<dbReference type="SUPFAM" id="SSF48310">
    <property type="entry name" value="Aldehyde ferredoxin oxidoreductase, C-terminal domains"/>
    <property type="match status" value="1"/>
</dbReference>
<dbReference type="Pfam" id="PF02730">
    <property type="entry name" value="AFOR_N"/>
    <property type="match status" value="1"/>
</dbReference>
<keyword evidence="5" id="KW-0560">Oxidoreductase</keyword>
<evidence type="ECO:0000313" key="10">
    <source>
        <dbReference type="EMBL" id="ATW27051.1"/>
    </source>
</evidence>
<keyword evidence="11" id="KW-1185">Reference proteome</keyword>
<comment type="similarity">
    <text evidence="2">Belongs to the AOR/FOR family.</text>
</comment>
<accession>A0A3G1KX85</accession>
<evidence type="ECO:0000256" key="7">
    <source>
        <dbReference type="ARBA" id="ARBA00023014"/>
    </source>
</evidence>
<evidence type="ECO:0000256" key="3">
    <source>
        <dbReference type="ARBA" id="ARBA00022485"/>
    </source>
</evidence>
<proteinExistence type="inferred from homology"/>
<dbReference type="SMART" id="SM00790">
    <property type="entry name" value="AFOR_N"/>
    <property type="match status" value="1"/>
</dbReference>